<name>A0A8K0CDD3_IGNLU</name>
<feature type="region of interest" description="Disordered" evidence="1">
    <location>
        <begin position="105"/>
        <end position="158"/>
    </location>
</feature>
<protein>
    <submittedName>
        <fullName evidence="2">Uncharacterized protein</fullName>
    </submittedName>
</protein>
<sequence length="158" mass="17662">MVNLNLQHAPSQGWAKGSPWAELAPMKSSLNKAKQKSWEDFGNKMEMHEQEGKNRDADLSIEGASTRVVINEEKSIKYEEVARAILRIKNGMSAGEDRIKLEMFENAWGRRGTGSSPNNTKRVETERDSGRLEDSSNSTNPQKREIKPFAVIIGSSPC</sequence>
<accession>A0A8K0CDD3</accession>
<evidence type="ECO:0000313" key="3">
    <source>
        <dbReference type="Proteomes" id="UP000801492"/>
    </source>
</evidence>
<keyword evidence="3" id="KW-1185">Reference proteome</keyword>
<dbReference type="EMBL" id="VTPC01090227">
    <property type="protein sequence ID" value="KAF2884074.1"/>
    <property type="molecule type" value="Genomic_DNA"/>
</dbReference>
<reference evidence="2" key="1">
    <citation type="submission" date="2019-08" db="EMBL/GenBank/DDBJ databases">
        <title>The genome of the North American firefly Photinus pyralis.</title>
        <authorList>
            <consortium name="Photinus pyralis genome working group"/>
            <person name="Fallon T.R."/>
            <person name="Sander Lower S.E."/>
            <person name="Weng J.-K."/>
        </authorList>
    </citation>
    <scope>NUCLEOTIDE SEQUENCE</scope>
    <source>
        <strain evidence="2">TRF0915ILg1</strain>
        <tissue evidence="2">Whole body</tissue>
    </source>
</reference>
<feature type="compositionally biased region" description="Basic and acidic residues" evidence="1">
    <location>
        <begin position="121"/>
        <end position="134"/>
    </location>
</feature>
<proteinExistence type="predicted"/>
<gene>
    <name evidence="2" type="ORF">ILUMI_22093</name>
</gene>
<dbReference type="AlphaFoldDB" id="A0A8K0CDD3"/>
<organism evidence="2 3">
    <name type="scientific">Ignelater luminosus</name>
    <name type="common">Cucubano</name>
    <name type="synonym">Pyrophorus luminosus</name>
    <dbReference type="NCBI Taxonomy" id="2038154"/>
    <lineage>
        <taxon>Eukaryota</taxon>
        <taxon>Metazoa</taxon>
        <taxon>Ecdysozoa</taxon>
        <taxon>Arthropoda</taxon>
        <taxon>Hexapoda</taxon>
        <taxon>Insecta</taxon>
        <taxon>Pterygota</taxon>
        <taxon>Neoptera</taxon>
        <taxon>Endopterygota</taxon>
        <taxon>Coleoptera</taxon>
        <taxon>Polyphaga</taxon>
        <taxon>Elateriformia</taxon>
        <taxon>Elateroidea</taxon>
        <taxon>Elateridae</taxon>
        <taxon>Agrypninae</taxon>
        <taxon>Pyrophorini</taxon>
        <taxon>Ignelater</taxon>
    </lineage>
</organism>
<dbReference type="Proteomes" id="UP000801492">
    <property type="component" value="Unassembled WGS sequence"/>
</dbReference>
<evidence type="ECO:0000256" key="1">
    <source>
        <dbReference type="SAM" id="MobiDB-lite"/>
    </source>
</evidence>
<evidence type="ECO:0000313" key="2">
    <source>
        <dbReference type="EMBL" id="KAF2884074.1"/>
    </source>
</evidence>
<comment type="caution">
    <text evidence="2">The sequence shown here is derived from an EMBL/GenBank/DDBJ whole genome shotgun (WGS) entry which is preliminary data.</text>
</comment>